<comment type="caution">
    <text evidence="2">The sequence shown here is derived from an EMBL/GenBank/DDBJ whole genome shotgun (WGS) entry which is preliminary data.</text>
</comment>
<keyword evidence="1" id="KW-0472">Membrane</keyword>
<reference evidence="2" key="1">
    <citation type="submission" date="2023-05" db="EMBL/GenBank/DDBJ databases">
        <authorList>
            <person name="Stuckert A."/>
        </authorList>
    </citation>
    <scope>NUCLEOTIDE SEQUENCE</scope>
</reference>
<evidence type="ECO:0008006" key="4">
    <source>
        <dbReference type="Google" id="ProtNLM"/>
    </source>
</evidence>
<feature type="non-terminal residue" evidence="2">
    <location>
        <position position="60"/>
    </location>
</feature>
<gene>
    <name evidence="2" type="ORF">SPARVUS_LOCUS11041389</name>
</gene>
<accession>A0ABN9F032</accession>
<dbReference type="PROSITE" id="PS51257">
    <property type="entry name" value="PROKAR_LIPOPROTEIN"/>
    <property type="match status" value="1"/>
</dbReference>
<keyword evidence="1" id="KW-1133">Transmembrane helix</keyword>
<dbReference type="Proteomes" id="UP001162483">
    <property type="component" value="Unassembled WGS sequence"/>
</dbReference>
<sequence length="60" mass="6640">MSTAGRIAKASLVVLGWTGLGCVLWAVMAPGKEQILEMRRQEAKLHPAKMAEIHLQNERI</sequence>
<keyword evidence="3" id="KW-1185">Reference proteome</keyword>
<keyword evidence="1" id="KW-0812">Transmembrane</keyword>
<evidence type="ECO:0000313" key="3">
    <source>
        <dbReference type="Proteomes" id="UP001162483"/>
    </source>
</evidence>
<name>A0ABN9F032_9NEOB</name>
<protein>
    <recommendedName>
        <fullName evidence="4">Ubiquinol-cytochrome-c reductase complex assembly factor 3</fullName>
    </recommendedName>
</protein>
<proteinExistence type="predicted"/>
<feature type="transmembrane region" description="Helical" evidence="1">
    <location>
        <begin position="12"/>
        <end position="31"/>
    </location>
</feature>
<evidence type="ECO:0000256" key="1">
    <source>
        <dbReference type="SAM" id="Phobius"/>
    </source>
</evidence>
<organism evidence="2 3">
    <name type="scientific">Staurois parvus</name>
    <dbReference type="NCBI Taxonomy" id="386267"/>
    <lineage>
        <taxon>Eukaryota</taxon>
        <taxon>Metazoa</taxon>
        <taxon>Chordata</taxon>
        <taxon>Craniata</taxon>
        <taxon>Vertebrata</taxon>
        <taxon>Euteleostomi</taxon>
        <taxon>Amphibia</taxon>
        <taxon>Batrachia</taxon>
        <taxon>Anura</taxon>
        <taxon>Neobatrachia</taxon>
        <taxon>Ranoidea</taxon>
        <taxon>Ranidae</taxon>
        <taxon>Staurois</taxon>
    </lineage>
</organism>
<evidence type="ECO:0000313" key="2">
    <source>
        <dbReference type="EMBL" id="CAI9590439.1"/>
    </source>
</evidence>
<dbReference type="EMBL" id="CATNWA010016164">
    <property type="protein sequence ID" value="CAI9590439.1"/>
    <property type="molecule type" value="Genomic_DNA"/>
</dbReference>